<evidence type="ECO:0000256" key="5">
    <source>
        <dbReference type="ARBA" id="ARBA00022750"/>
    </source>
</evidence>
<evidence type="ECO:0000256" key="9">
    <source>
        <dbReference type="HAMAP-Rule" id="MF_00161"/>
    </source>
</evidence>
<evidence type="ECO:0000256" key="1">
    <source>
        <dbReference type="ARBA" id="ARBA00006139"/>
    </source>
</evidence>
<dbReference type="KEGG" id="hhe:HH_1780"/>
<keyword evidence="2 9" id="KW-1003">Cell membrane</keyword>
<keyword evidence="12" id="KW-0449">Lipoprotein</keyword>
<dbReference type="STRING" id="235279.HH_1780"/>
<dbReference type="AlphaFoldDB" id="Q7VF97"/>
<dbReference type="NCBIfam" id="TIGR00077">
    <property type="entry name" value="lspA"/>
    <property type="match status" value="1"/>
</dbReference>
<evidence type="ECO:0000256" key="6">
    <source>
        <dbReference type="ARBA" id="ARBA00022801"/>
    </source>
</evidence>
<feature type="active site" evidence="9">
    <location>
        <position position="140"/>
    </location>
</feature>
<evidence type="ECO:0000256" key="4">
    <source>
        <dbReference type="ARBA" id="ARBA00022692"/>
    </source>
</evidence>
<comment type="subcellular location">
    <subcellularLocation>
        <location evidence="9">Cell inner membrane</location>
        <topology evidence="9">Multi-pass membrane protein</topology>
    </subcellularLocation>
</comment>
<evidence type="ECO:0000256" key="11">
    <source>
        <dbReference type="RuleBase" id="RU004181"/>
    </source>
</evidence>
<dbReference type="RefSeq" id="WP_011116619.1">
    <property type="nucleotide sequence ID" value="NC_004917.1"/>
</dbReference>
<comment type="function">
    <text evidence="9 10">This protein specifically catalyzes the removal of signal peptides from prolipoproteins.</text>
</comment>
<dbReference type="HAMAP" id="MF_00161">
    <property type="entry name" value="LspA"/>
    <property type="match status" value="1"/>
</dbReference>
<dbReference type="UniPathway" id="UPA00665"/>
<evidence type="ECO:0000256" key="8">
    <source>
        <dbReference type="ARBA" id="ARBA00023136"/>
    </source>
</evidence>
<dbReference type="PRINTS" id="PR00781">
    <property type="entry name" value="LIPOSIGPTASE"/>
</dbReference>
<keyword evidence="6 9" id="KW-0378">Hydrolase</keyword>
<dbReference type="InterPro" id="IPR001872">
    <property type="entry name" value="Peptidase_A8"/>
</dbReference>
<keyword evidence="5 9" id="KW-0064">Aspartyl protease</keyword>
<keyword evidence="7 9" id="KW-1133">Transmembrane helix</keyword>
<feature type="transmembrane region" description="Helical" evidence="9">
    <location>
        <begin position="98"/>
        <end position="118"/>
    </location>
</feature>
<reference evidence="12 13" key="1">
    <citation type="journal article" date="2003" name="Proc. Natl. Acad. Sci. U.S.A.">
        <title>The complete genome sequence of the carcinogenic bacterium Helicobacter hepaticus.</title>
        <authorList>
            <person name="Suerbaum S."/>
            <person name="Josenhans C."/>
            <person name="Sterzenbach T."/>
            <person name="Drescher B."/>
            <person name="Brandt P."/>
            <person name="Bell M."/>
            <person name="Droege M."/>
            <person name="Fartmann B."/>
            <person name="Fischer H.-P."/>
            <person name="Ge Z."/>
            <person name="Hoerster A."/>
            <person name="Holland R."/>
            <person name="Klein K."/>
            <person name="Koenig J."/>
            <person name="Macko L."/>
            <person name="Mendz G.L."/>
            <person name="Nyakatura G."/>
            <person name="Schauer D.B."/>
            <person name="Shen Z."/>
            <person name="Weber J."/>
            <person name="Frosch M."/>
            <person name="Fox J.G."/>
        </authorList>
    </citation>
    <scope>NUCLEOTIDE SEQUENCE [LARGE SCALE GENOMIC DNA]</scope>
    <source>
        <strain evidence="13">ATCC 51449 / 3B1</strain>
    </source>
</reference>
<dbReference type="PANTHER" id="PTHR33695">
    <property type="entry name" value="LIPOPROTEIN SIGNAL PEPTIDASE"/>
    <property type="match status" value="1"/>
</dbReference>
<keyword evidence="8 9" id="KW-0472">Membrane</keyword>
<evidence type="ECO:0000313" key="13">
    <source>
        <dbReference type="Proteomes" id="UP000002495"/>
    </source>
</evidence>
<evidence type="ECO:0000256" key="3">
    <source>
        <dbReference type="ARBA" id="ARBA00022670"/>
    </source>
</evidence>
<evidence type="ECO:0000256" key="7">
    <source>
        <dbReference type="ARBA" id="ARBA00022989"/>
    </source>
</evidence>
<dbReference type="GO" id="GO:0005886">
    <property type="term" value="C:plasma membrane"/>
    <property type="evidence" value="ECO:0007669"/>
    <property type="project" value="UniProtKB-SubCell"/>
</dbReference>
<dbReference type="OrthoDB" id="9810259at2"/>
<feature type="transmembrane region" description="Helical" evidence="9">
    <location>
        <begin position="130"/>
        <end position="152"/>
    </location>
</feature>
<dbReference type="HOGENOM" id="CLU_083252_4_3_7"/>
<organism evidence="12 13">
    <name type="scientific">Helicobacter hepaticus (strain ATCC 51449 / 3B1)</name>
    <dbReference type="NCBI Taxonomy" id="235279"/>
    <lineage>
        <taxon>Bacteria</taxon>
        <taxon>Pseudomonadati</taxon>
        <taxon>Campylobacterota</taxon>
        <taxon>Epsilonproteobacteria</taxon>
        <taxon>Campylobacterales</taxon>
        <taxon>Helicobacteraceae</taxon>
        <taxon>Helicobacter</taxon>
    </lineage>
</organism>
<sequence>MTFAFRHLKQITAKQLSIFIVLFILSIALDQWVKFIMLEGFVWESEAITIGGRALVYNKGVAFSMFSFLEEYLKYIQILLLIILFAGALWSDFFIKHYVPLGILIGAGLSNIIDRFVYEGVVDYVYWHYWFDFAIFNLADVLIDISVVLMIYQMLQEKRNGGHDWT</sequence>
<keyword evidence="4 9" id="KW-0812">Transmembrane</keyword>
<comment type="catalytic activity">
    <reaction evidence="9 10">
        <text>Release of signal peptides from bacterial membrane prolipoproteins. Hydrolyzes -Xaa-Yaa-Zaa-|-(S,diacylglyceryl)Cys-, in which Xaa is hydrophobic (preferably Leu), and Yaa (Ala or Ser) and Zaa (Gly or Ala) have small, neutral side chains.</text>
        <dbReference type="EC" id="3.4.23.36"/>
    </reaction>
</comment>
<gene>
    <name evidence="9 12" type="primary">lspA</name>
    <name evidence="12" type="ordered locus">HH_1780</name>
</gene>
<feature type="transmembrane region" description="Helical" evidence="9">
    <location>
        <begin position="72"/>
        <end position="91"/>
    </location>
</feature>
<comment type="pathway">
    <text evidence="9">Protein modification; lipoprotein biosynthesis (signal peptide cleavage).</text>
</comment>
<evidence type="ECO:0000256" key="2">
    <source>
        <dbReference type="ARBA" id="ARBA00022475"/>
    </source>
</evidence>
<dbReference type="GO" id="GO:0004190">
    <property type="term" value="F:aspartic-type endopeptidase activity"/>
    <property type="evidence" value="ECO:0007669"/>
    <property type="project" value="UniProtKB-UniRule"/>
</dbReference>
<evidence type="ECO:0000313" key="12">
    <source>
        <dbReference type="EMBL" id="AAP78377.1"/>
    </source>
</evidence>
<dbReference type="EC" id="3.4.23.36" evidence="9"/>
<keyword evidence="3 9" id="KW-0645">Protease</keyword>
<dbReference type="GO" id="GO:0006508">
    <property type="term" value="P:proteolysis"/>
    <property type="evidence" value="ECO:0007669"/>
    <property type="project" value="UniProtKB-KW"/>
</dbReference>
<protein>
    <recommendedName>
        <fullName evidence="9">Lipoprotein signal peptidase</fullName>
        <ecNumber evidence="9">3.4.23.36</ecNumber>
    </recommendedName>
    <alternativeName>
        <fullName evidence="9">Prolipoprotein signal peptidase</fullName>
    </alternativeName>
    <alternativeName>
        <fullName evidence="9">Signal peptidase II</fullName>
        <shortName evidence="9">SPase II</shortName>
    </alternativeName>
</protein>
<dbReference type="Pfam" id="PF01252">
    <property type="entry name" value="Peptidase_A8"/>
    <property type="match status" value="1"/>
</dbReference>
<dbReference type="EMBL" id="AE017125">
    <property type="protein sequence ID" value="AAP78377.1"/>
    <property type="molecule type" value="Genomic_DNA"/>
</dbReference>
<name>Q7VF97_HELHP</name>
<comment type="similarity">
    <text evidence="1 9 11">Belongs to the peptidase A8 family.</text>
</comment>
<evidence type="ECO:0000256" key="10">
    <source>
        <dbReference type="RuleBase" id="RU000594"/>
    </source>
</evidence>
<dbReference type="eggNOG" id="COG0597">
    <property type="taxonomic scope" value="Bacteria"/>
</dbReference>
<feature type="transmembrane region" description="Helical" evidence="9">
    <location>
        <begin position="16"/>
        <end position="33"/>
    </location>
</feature>
<dbReference type="Proteomes" id="UP000002495">
    <property type="component" value="Chromosome"/>
</dbReference>
<dbReference type="PANTHER" id="PTHR33695:SF1">
    <property type="entry name" value="LIPOPROTEIN SIGNAL PEPTIDASE"/>
    <property type="match status" value="1"/>
</dbReference>
<feature type="active site" evidence="9">
    <location>
        <position position="123"/>
    </location>
</feature>
<proteinExistence type="inferred from homology"/>
<keyword evidence="9" id="KW-0997">Cell inner membrane</keyword>
<dbReference type="PROSITE" id="PS00855">
    <property type="entry name" value="SPASE_II"/>
    <property type="match status" value="1"/>
</dbReference>
<keyword evidence="13" id="KW-1185">Reference proteome</keyword>
<accession>Q7VF97</accession>